<dbReference type="SUPFAM" id="SSF54106">
    <property type="entry name" value="LysM domain"/>
    <property type="match status" value="2"/>
</dbReference>
<dbReference type="SMART" id="SM00257">
    <property type="entry name" value="LysM"/>
    <property type="match status" value="2"/>
</dbReference>
<dbReference type="InterPro" id="IPR000189">
    <property type="entry name" value="Transglyc_AS"/>
</dbReference>
<dbReference type="InterPro" id="IPR008258">
    <property type="entry name" value="Transglycosylase_SLT_dom_1"/>
</dbReference>
<dbReference type="EMBL" id="SJZB01000040">
    <property type="protein sequence ID" value="TCJ13193.1"/>
    <property type="molecule type" value="Genomic_DNA"/>
</dbReference>
<dbReference type="Gene3D" id="1.10.530.10">
    <property type="match status" value="1"/>
</dbReference>
<reference evidence="4 5" key="1">
    <citation type="submission" date="2019-03" db="EMBL/GenBank/DDBJ databases">
        <title>Genome sequence of Thiobacillaceae bacterium LSR1, a sulfur-oxidizing bacterium isolated from freshwater sediment.</title>
        <authorList>
            <person name="Li S."/>
        </authorList>
    </citation>
    <scope>NUCLEOTIDE SEQUENCE [LARGE SCALE GENOMIC DNA]</scope>
    <source>
        <strain evidence="4 5">LSR1</strain>
    </source>
</reference>
<dbReference type="PANTHER" id="PTHR37423">
    <property type="entry name" value="SOLUBLE LYTIC MUREIN TRANSGLYCOSYLASE-RELATED"/>
    <property type="match status" value="1"/>
</dbReference>
<dbReference type="InterPro" id="IPR023346">
    <property type="entry name" value="Lysozyme-like_dom_sf"/>
</dbReference>
<proteinExistence type="inferred from homology"/>
<feature type="domain" description="LysM" evidence="3">
    <location>
        <begin position="396"/>
        <end position="442"/>
    </location>
</feature>
<dbReference type="Proteomes" id="UP000295443">
    <property type="component" value="Unassembled WGS sequence"/>
</dbReference>
<feature type="signal peptide" evidence="2">
    <location>
        <begin position="1"/>
        <end position="22"/>
    </location>
</feature>
<dbReference type="GO" id="GO:0016020">
    <property type="term" value="C:membrane"/>
    <property type="evidence" value="ECO:0007669"/>
    <property type="project" value="InterPro"/>
</dbReference>
<evidence type="ECO:0000256" key="2">
    <source>
        <dbReference type="SAM" id="SignalP"/>
    </source>
</evidence>
<name>A0A4R1B956_9PROT</name>
<dbReference type="RefSeq" id="WP_131447384.1">
    <property type="nucleotide sequence ID" value="NZ_SJZB01000040.1"/>
</dbReference>
<dbReference type="OrthoDB" id="9815002at2"/>
<protein>
    <submittedName>
        <fullName evidence="4">LysM peptidoglycan-binding domain-containing protein</fullName>
    </submittedName>
</protein>
<dbReference type="CDD" id="cd00118">
    <property type="entry name" value="LysM"/>
    <property type="match status" value="2"/>
</dbReference>
<dbReference type="InterPro" id="IPR036779">
    <property type="entry name" value="LysM_dom_sf"/>
</dbReference>
<keyword evidence="5" id="KW-1185">Reference proteome</keyword>
<evidence type="ECO:0000256" key="1">
    <source>
        <dbReference type="ARBA" id="ARBA00007734"/>
    </source>
</evidence>
<comment type="caution">
    <text evidence="4">The sequence shown here is derived from an EMBL/GenBank/DDBJ whole genome shotgun (WGS) entry which is preliminary data.</text>
</comment>
<organism evidence="4 5">
    <name type="scientific">Parasulfuritortus cantonensis</name>
    <dbReference type="NCBI Taxonomy" id="2528202"/>
    <lineage>
        <taxon>Bacteria</taxon>
        <taxon>Pseudomonadati</taxon>
        <taxon>Pseudomonadota</taxon>
        <taxon>Betaproteobacteria</taxon>
        <taxon>Nitrosomonadales</taxon>
        <taxon>Thiobacillaceae</taxon>
        <taxon>Parasulfuritortus</taxon>
    </lineage>
</organism>
<dbReference type="AlphaFoldDB" id="A0A4R1B956"/>
<sequence length="442" mass="49384">MNARLCFLLLLAGPFLTSPALAAGQVDSQVANVGVSISYDSTLDLEAASQRAESDLWQRMRAGMKLGDLDSPLVDRQISWFLDHPAYLEAASKRARLFLYHITEQVEARGLPMELALLPVVESAYNPRALSHANASGIWQFMPATGRIFGLKQNGWYDGRQDVLTATDAALDYLAKLKTMFGDWQLALAAYNCGEGCVTRAIARNQTLGQPTDYRSLDLPAETRNYVPRLLAVRNLILEPERYGVRLADIPNRPYFEKVSLPYPIEARTAARMADVDMDELLELNPGFRRHVIHAESQDTLLLPVDKVDTFRAAFDAEESHKIRLRSYVASKGELLSRIADRFDVTVKWLQDHNPLSVKRGKLAQAQTLFLPPSAARPMARPVATTTRKVARPSVRKHTVRRGDTLFSLAKRYKVSIADIRELNGAIKVLHPGEKINIPLDS</sequence>
<evidence type="ECO:0000313" key="4">
    <source>
        <dbReference type="EMBL" id="TCJ13193.1"/>
    </source>
</evidence>
<dbReference type="CDD" id="cd16894">
    <property type="entry name" value="MltD-like"/>
    <property type="match status" value="1"/>
</dbReference>
<evidence type="ECO:0000259" key="3">
    <source>
        <dbReference type="PROSITE" id="PS51782"/>
    </source>
</evidence>
<dbReference type="Gene3D" id="3.10.350.10">
    <property type="entry name" value="LysM domain"/>
    <property type="match status" value="1"/>
</dbReference>
<dbReference type="GO" id="GO:0008933">
    <property type="term" value="F:peptidoglycan lytic transglycosylase activity"/>
    <property type="evidence" value="ECO:0007669"/>
    <property type="project" value="InterPro"/>
</dbReference>
<evidence type="ECO:0000313" key="5">
    <source>
        <dbReference type="Proteomes" id="UP000295443"/>
    </source>
</evidence>
<dbReference type="InterPro" id="IPR018392">
    <property type="entry name" value="LysM"/>
</dbReference>
<keyword evidence="2" id="KW-0732">Signal</keyword>
<dbReference type="SUPFAM" id="SSF53955">
    <property type="entry name" value="Lysozyme-like"/>
    <property type="match status" value="1"/>
</dbReference>
<dbReference type="PROSITE" id="PS51782">
    <property type="entry name" value="LYSM"/>
    <property type="match status" value="1"/>
</dbReference>
<feature type="chain" id="PRO_5020588663" evidence="2">
    <location>
        <begin position="23"/>
        <end position="442"/>
    </location>
</feature>
<gene>
    <name evidence="4" type="ORF">EZJ19_10615</name>
</gene>
<dbReference type="Pfam" id="PF01464">
    <property type="entry name" value="SLT"/>
    <property type="match status" value="1"/>
</dbReference>
<accession>A0A4R1B956</accession>
<dbReference type="GO" id="GO:0000270">
    <property type="term" value="P:peptidoglycan metabolic process"/>
    <property type="evidence" value="ECO:0007669"/>
    <property type="project" value="InterPro"/>
</dbReference>
<dbReference type="Pfam" id="PF01476">
    <property type="entry name" value="LysM"/>
    <property type="match status" value="2"/>
</dbReference>
<dbReference type="PROSITE" id="PS00922">
    <property type="entry name" value="TRANSGLYCOSYLASE"/>
    <property type="match status" value="1"/>
</dbReference>
<dbReference type="PANTHER" id="PTHR37423:SF2">
    <property type="entry name" value="MEMBRANE-BOUND LYTIC MUREIN TRANSGLYCOSYLASE C"/>
    <property type="match status" value="1"/>
</dbReference>
<comment type="similarity">
    <text evidence="1">Belongs to the transglycosylase Slt family.</text>
</comment>